<dbReference type="Proteomes" id="UP001216595">
    <property type="component" value="Unassembled WGS sequence"/>
</dbReference>
<reference evidence="4 5" key="1">
    <citation type="submission" date="2023-01" db="EMBL/GenBank/DDBJ databases">
        <title>Novel species of the genus Asticcacaulis isolated from rivers.</title>
        <authorList>
            <person name="Lu H."/>
        </authorList>
    </citation>
    <scope>NUCLEOTIDE SEQUENCE [LARGE SCALE GENOMIC DNA]</scope>
    <source>
        <strain evidence="4 5">DXS10W</strain>
    </source>
</reference>
<keyword evidence="1" id="KW-0645">Protease</keyword>
<protein>
    <submittedName>
        <fullName evidence="4">M20/M25/M40 family metallo-hydrolase</fullName>
    </submittedName>
</protein>
<evidence type="ECO:0000313" key="4">
    <source>
        <dbReference type="EMBL" id="MDC7694236.1"/>
    </source>
</evidence>
<dbReference type="Gene3D" id="3.40.630.10">
    <property type="entry name" value="Zn peptidases"/>
    <property type="match status" value="1"/>
</dbReference>
<comment type="caution">
    <text evidence="4">The sequence shown here is derived from an EMBL/GenBank/DDBJ whole genome shotgun (WGS) entry which is preliminary data.</text>
</comment>
<dbReference type="Pfam" id="PF01546">
    <property type="entry name" value="Peptidase_M20"/>
    <property type="match status" value="1"/>
</dbReference>
<dbReference type="Gene3D" id="3.30.70.360">
    <property type="match status" value="1"/>
</dbReference>
<dbReference type="SUPFAM" id="SSF53187">
    <property type="entry name" value="Zn-dependent exopeptidases"/>
    <property type="match status" value="1"/>
</dbReference>
<sequence length="467" mass="49635">MDFVEFQRFIDAEWAGPAMRTLQDYIAIPVQSPAFDDDWETNGFMDEAVGLLAGWASRQILDIPGATIEILSSPGVTPAIYIDIPGRLVQTVLIYGHLDKQPPMDGWTNGRGPWSPVVEGDRLYGRGGADDGYAIFSALIALKAIRAQGLEHPRCMILIEACEESGSLDLEGHLASVFQRTEDLDLIVALDAGAADYDSLWVTTSVRGQVAGTLTVQTLTETIHSGDGAGVVPTAFRIACQLLARLEDPQTGDVDPQFLTFIPELRRVQAVEAGPSIAKTLFAALPLAGSTRLVSDDAAELVLNRSWTSQLTVTGIDGLPTVAKAAAAIHPQVQMKLSLRLPPTLDAELAALALKKLLEADPPYGCSVTFDAQMISQGWEAPAMGAGLTAALNRAASDAFGGPVRYFGGGGGIPFLASLSERFPGTPFLVTGVLGPQSNAHGPNEFLHLPTARRITAVLGRLLSDLD</sequence>
<dbReference type="PANTHER" id="PTHR43270:SF4">
    <property type="entry name" value="CARNOSINE DIPEPTIDASE 2, ISOFORM A"/>
    <property type="match status" value="1"/>
</dbReference>
<evidence type="ECO:0000256" key="3">
    <source>
        <dbReference type="ARBA" id="ARBA00022801"/>
    </source>
</evidence>
<dbReference type="PANTHER" id="PTHR43270">
    <property type="entry name" value="BETA-ALA-HIS DIPEPTIDASE"/>
    <property type="match status" value="1"/>
</dbReference>
<dbReference type="RefSeq" id="WP_272740954.1">
    <property type="nucleotide sequence ID" value="NZ_JAQQKW010000004.1"/>
</dbReference>
<evidence type="ECO:0000256" key="1">
    <source>
        <dbReference type="ARBA" id="ARBA00022670"/>
    </source>
</evidence>
<dbReference type="InterPro" id="IPR002933">
    <property type="entry name" value="Peptidase_M20"/>
</dbReference>
<dbReference type="EMBL" id="JAQQKW010000004">
    <property type="protein sequence ID" value="MDC7694236.1"/>
    <property type="molecule type" value="Genomic_DNA"/>
</dbReference>
<accession>A0ABT5IDI1</accession>
<proteinExistence type="predicted"/>
<name>A0ABT5IDI1_9CAUL</name>
<gene>
    <name evidence="4" type="ORF">PQU94_08075</name>
</gene>
<organism evidence="4 5">
    <name type="scientific">Asticcacaulis currens</name>
    <dbReference type="NCBI Taxonomy" id="2984210"/>
    <lineage>
        <taxon>Bacteria</taxon>
        <taxon>Pseudomonadati</taxon>
        <taxon>Pseudomonadota</taxon>
        <taxon>Alphaproteobacteria</taxon>
        <taxon>Caulobacterales</taxon>
        <taxon>Caulobacteraceae</taxon>
        <taxon>Asticcacaulis</taxon>
    </lineage>
</organism>
<dbReference type="InterPro" id="IPR051458">
    <property type="entry name" value="Cyt/Met_Dipeptidase"/>
</dbReference>
<keyword evidence="2" id="KW-0479">Metal-binding</keyword>
<evidence type="ECO:0000256" key="2">
    <source>
        <dbReference type="ARBA" id="ARBA00022723"/>
    </source>
</evidence>
<keyword evidence="3" id="KW-0378">Hydrolase</keyword>
<keyword evidence="5" id="KW-1185">Reference proteome</keyword>
<evidence type="ECO:0000313" key="5">
    <source>
        <dbReference type="Proteomes" id="UP001216595"/>
    </source>
</evidence>